<organism evidence="6 7">
    <name type="scientific">Proteiniclasticum ruminis</name>
    <dbReference type="NCBI Taxonomy" id="398199"/>
    <lineage>
        <taxon>Bacteria</taxon>
        <taxon>Bacillati</taxon>
        <taxon>Bacillota</taxon>
        <taxon>Clostridia</taxon>
        <taxon>Eubacteriales</taxon>
        <taxon>Clostridiaceae</taxon>
        <taxon>Proteiniclasticum</taxon>
    </lineage>
</organism>
<name>A0A1I5C023_9CLOT</name>
<dbReference type="AlphaFoldDB" id="A0A1I5C023"/>
<dbReference type="InterPro" id="IPR003339">
    <property type="entry name" value="ABC/ECF_trnsptr_transmembrane"/>
</dbReference>
<feature type="transmembrane region" description="Helical" evidence="5">
    <location>
        <begin position="49"/>
        <end position="67"/>
    </location>
</feature>
<comment type="subcellular location">
    <subcellularLocation>
        <location evidence="1">Membrane</location>
        <topology evidence="1">Multi-pass membrane protein</topology>
    </subcellularLocation>
</comment>
<sequence length="297" mass="33661">MRFDAYHPMISALYFLFLLSFVMFIEHPVYLVISFLTGLIYATKLKGKSALLFGLLLLPGVGVYAYYYSRYNHFGVTNLRETAIGNMITLESILYGGLRGLKASSLLLWLLCVHEIFTTDKIVYLLGRISPKLSLYFAILLRTAPKTVTTAHRIQSGQEAMGRGIRQGNFYKRVRNLLRVGSILLTFMTESFVETADSMRSRGYGLRGRTAFSLYRFDNRDRAVVVTLFLGGTLLGSACLLDQMVALYDPEIILNPITGVSVLFYVIYTFLALLPMLLQCLGEWSFEKNRKMLPERG</sequence>
<feature type="transmembrane region" description="Helical" evidence="5">
    <location>
        <begin position="223"/>
        <end position="248"/>
    </location>
</feature>
<dbReference type="Proteomes" id="UP000181899">
    <property type="component" value="Unassembled WGS sequence"/>
</dbReference>
<evidence type="ECO:0000256" key="3">
    <source>
        <dbReference type="ARBA" id="ARBA00022989"/>
    </source>
</evidence>
<dbReference type="RefSeq" id="WP_074912102.1">
    <property type="nucleotide sequence ID" value="NZ_FOVK01000005.1"/>
</dbReference>
<dbReference type="EMBL" id="FOVK01000005">
    <property type="protein sequence ID" value="SFN80360.1"/>
    <property type="molecule type" value="Genomic_DNA"/>
</dbReference>
<evidence type="ECO:0000256" key="1">
    <source>
        <dbReference type="ARBA" id="ARBA00004141"/>
    </source>
</evidence>
<dbReference type="GO" id="GO:0005886">
    <property type="term" value="C:plasma membrane"/>
    <property type="evidence" value="ECO:0007669"/>
    <property type="project" value="UniProtKB-ARBA"/>
</dbReference>
<evidence type="ECO:0000256" key="2">
    <source>
        <dbReference type="ARBA" id="ARBA00022692"/>
    </source>
</evidence>
<keyword evidence="4 5" id="KW-0472">Membrane</keyword>
<dbReference type="OrthoDB" id="2039442at2"/>
<evidence type="ECO:0000313" key="6">
    <source>
        <dbReference type="EMBL" id="SFN80360.1"/>
    </source>
</evidence>
<protein>
    <submittedName>
        <fullName evidence="6">Energy-coupling factor transport system permease protein</fullName>
    </submittedName>
</protein>
<evidence type="ECO:0000256" key="4">
    <source>
        <dbReference type="ARBA" id="ARBA00023136"/>
    </source>
</evidence>
<accession>A0A1I5C023</accession>
<feature type="transmembrane region" description="Helical" evidence="5">
    <location>
        <begin position="260"/>
        <end position="282"/>
    </location>
</feature>
<dbReference type="CDD" id="cd16914">
    <property type="entry name" value="EcfT"/>
    <property type="match status" value="1"/>
</dbReference>
<keyword evidence="2 5" id="KW-0812">Transmembrane</keyword>
<reference evidence="6 7" key="1">
    <citation type="submission" date="2016-10" db="EMBL/GenBank/DDBJ databases">
        <authorList>
            <person name="de Groot N.N."/>
        </authorList>
    </citation>
    <scope>NUCLEOTIDE SEQUENCE [LARGE SCALE GENOMIC DNA]</scope>
    <source>
        <strain evidence="6 7">ML2</strain>
    </source>
</reference>
<gene>
    <name evidence="6" type="ORF">SAMN04488695_105150</name>
</gene>
<evidence type="ECO:0000256" key="5">
    <source>
        <dbReference type="SAM" id="Phobius"/>
    </source>
</evidence>
<proteinExistence type="predicted"/>
<keyword evidence="3 5" id="KW-1133">Transmembrane helix</keyword>
<feature type="transmembrane region" description="Helical" evidence="5">
    <location>
        <begin position="12"/>
        <end position="42"/>
    </location>
</feature>
<evidence type="ECO:0000313" key="7">
    <source>
        <dbReference type="Proteomes" id="UP000181899"/>
    </source>
</evidence>
<keyword evidence="7" id="KW-1185">Reference proteome</keyword>